<evidence type="ECO:0000256" key="11">
    <source>
        <dbReference type="ARBA" id="ARBA00023136"/>
    </source>
</evidence>
<gene>
    <name evidence="19" type="ORF">QBC38DRAFT_480496</name>
</gene>
<dbReference type="Pfam" id="PF05730">
    <property type="entry name" value="CFEM"/>
    <property type="match status" value="1"/>
</dbReference>
<feature type="binding site" description="axial binding residue" evidence="15">
    <location>
        <position position="48"/>
    </location>
    <ligand>
        <name>heme</name>
        <dbReference type="ChEBI" id="CHEBI:30413"/>
    </ligand>
    <ligandPart>
        <name>Fe</name>
        <dbReference type="ChEBI" id="CHEBI:18248"/>
    </ligandPart>
</feature>
<feature type="disulfide bond" evidence="15">
    <location>
        <begin position="44"/>
        <end position="51"/>
    </location>
</feature>
<evidence type="ECO:0000313" key="20">
    <source>
        <dbReference type="Proteomes" id="UP001301958"/>
    </source>
</evidence>
<comment type="caution">
    <text evidence="19">The sequence shown here is derived from an EMBL/GenBank/DDBJ whole genome shotgun (WGS) entry which is preliminary data.</text>
</comment>
<dbReference type="Proteomes" id="UP001301958">
    <property type="component" value="Unassembled WGS sequence"/>
</dbReference>
<keyword evidence="12 15" id="KW-1015">Disulfide bond</keyword>
<dbReference type="GO" id="GO:0005576">
    <property type="term" value="C:extracellular region"/>
    <property type="evidence" value="ECO:0007669"/>
    <property type="project" value="UniProtKB-SubCell"/>
</dbReference>
<evidence type="ECO:0000256" key="6">
    <source>
        <dbReference type="ARBA" id="ARBA00022617"/>
    </source>
</evidence>
<evidence type="ECO:0000256" key="2">
    <source>
        <dbReference type="ARBA" id="ARBA00004613"/>
    </source>
</evidence>
<dbReference type="InterPro" id="IPR008427">
    <property type="entry name" value="Extracellular_membr_CFEM_dom"/>
</dbReference>
<reference evidence="19" key="2">
    <citation type="submission" date="2023-05" db="EMBL/GenBank/DDBJ databases">
        <authorList>
            <consortium name="Lawrence Berkeley National Laboratory"/>
            <person name="Steindorff A."/>
            <person name="Hensen N."/>
            <person name="Bonometti L."/>
            <person name="Westerberg I."/>
            <person name="Brannstrom I.O."/>
            <person name="Guillou S."/>
            <person name="Cros-Aarteil S."/>
            <person name="Calhoun S."/>
            <person name="Haridas S."/>
            <person name="Kuo A."/>
            <person name="Mondo S."/>
            <person name="Pangilinan J."/>
            <person name="Riley R."/>
            <person name="Labutti K."/>
            <person name="Andreopoulos B."/>
            <person name="Lipzen A."/>
            <person name="Chen C."/>
            <person name="Yanf M."/>
            <person name="Daum C."/>
            <person name="Ng V."/>
            <person name="Clum A."/>
            <person name="Ohm R."/>
            <person name="Martin F."/>
            <person name="Silar P."/>
            <person name="Natvig D."/>
            <person name="Lalanne C."/>
            <person name="Gautier V."/>
            <person name="Ament-Velasquez S.L."/>
            <person name="Kruys A."/>
            <person name="Hutchinson M.I."/>
            <person name="Powell A.J."/>
            <person name="Barry K."/>
            <person name="Miller A.N."/>
            <person name="Grigoriev I.V."/>
            <person name="Debuchy R."/>
            <person name="Gladieux P."/>
            <person name="Thoren M.H."/>
            <person name="Johannesson H."/>
        </authorList>
    </citation>
    <scope>NUCLEOTIDE SEQUENCE</scope>
    <source>
        <strain evidence="19">CBS 990.96</strain>
    </source>
</reference>
<keyword evidence="13" id="KW-0325">Glycoprotein</keyword>
<keyword evidence="6 15" id="KW-0349">Heme</keyword>
<dbReference type="PANTHER" id="PTHR37928">
    <property type="entry name" value="CFEM DOMAIN PROTEIN (AFU_ORTHOLOGUE AFUA_6G14090)"/>
    <property type="match status" value="1"/>
</dbReference>
<evidence type="ECO:0000256" key="15">
    <source>
        <dbReference type="PROSITE-ProRule" id="PRU01356"/>
    </source>
</evidence>
<evidence type="ECO:0000256" key="14">
    <source>
        <dbReference type="ARBA" id="ARBA00023288"/>
    </source>
</evidence>
<evidence type="ECO:0000256" key="5">
    <source>
        <dbReference type="ARBA" id="ARBA00022525"/>
    </source>
</evidence>
<accession>A0AAN7BP08</accession>
<keyword evidence="4" id="KW-1003">Cell membrane</keyword>
<evidence type="ECO:0000256" key="12">
    <source>
        <dbReference type="ARBA" id="ARBA00023157"/>
    </source>
</evidence>
<feature type="signal peptide" evidence="17">
    <location>
        <begin position="1"/>
        <end position="19"/>
    </location>
</feature>
<feature type="compositionally biased region" description="Low complexity" evidence="16">
    <location>
        <begin position="180"/>
        <end position="190"/>
    </location>
</feature>
<feature type="region of interest" description="Disordered" evidence="16">
    <location>
        <begin position="180"/>
        <end position="200"/>
    </location>
</feature>
<dbReference type="SMART" id="SM00747">
    <property type="entry name" value="CFEM"/>
    <property type="match status" value="1"/>
</dbReference>
<dbReference type="EMBL" id="MU865347">
    <property type="protein sequence ID" value="KAK4226478.1"/>
    <property type="molecule type" value="Genomic_DNA"/>
</dbReference>
<comment type="caution">
    <text evidence="15">Lacks conserved residue(s) required for the propagation of feature annotation.</text>
</comment>
<protein>
    <recommendedName>
        <fullName evidence="18">CFEM domain-containing protein</fullName>
    </recommendedName>
</protein>
<dbReference type="AlphaFoldDB" id="A0AAN7BP08"/>
<feature type="compositionally biased region" description="Polar residues" evidence="16">
    <location>
        <begin position="191"/>
        <end position="200"/>
    </location>
</feature>
<comment type="subcellular location">
    <subcellularLocation>
        <location evidence="1">Cell membrane</location>
        <topology evidence="1">Lipid-anchor</topology>
        <topology evidence="1">GPI-anchor</topology>
    </subcellularLocation>
    <subcellularLocation>
        <location evidence="2">Secreted</location>
    </subcellularLocation>
</comment>
<keyword evidence="14" id="KW-0449">Lipoprotein</keyword>
<dbReference type="GO" id="GO:0098552">
    <property type="term" value="C:side of membrane"/>
    <property type="evidence" value="ECO:0007669"/>
    <property type="project" value="UniProtKB-KW"/>
</dbReference>
<feature type="region of interest" description="Disordered" evidence="16">
    <location>
        <begin position="98"/>
        <end position="123"/>
    </location>
</feature>
<keyword evidence="11" id="KW-0472">Membrane</keyword>
<dbReference type="GO" id="GO:0005886">
    <property type="term" value="C:plasma membrane"/>
    <property type="evidence" value="ECO:0007669"/>
    <property type="project" value="UniProtKB-SubCell"/>
</dbReference>
<comment type="similarity">
    <text evidence="3">Belongs to the RBT5 family.</text>
</comment>
<dbReference type="PANTHER" id="PTHR37928:SF1">
    <property type="entry name" value="CFEM DOMAIN PROTEIN (AFU_ORTHOLOGUE AFUA_6G14090)"/>
    <property type="match status" value="1"/>
</dbReference>
<keyword evidence="5" id="KW-0964">Secreted</keyword>
<keyword evidence="8 15" id="KW-0479">Metal-binding</keyword>
<feature type="domain" description="CFEM" evidence="18">
    <location>
        <begin position="1"/>
        <end position="115"/>
    </location>
</feature>
<keyword evidence="10 15" id="KW-0408">Iron</keyword>
<dbReference type="InterPro" id="IPR051735">
    <property type="entry name" value="CFEM_domain"/>
</dbReference>
<evidence type="ECO:0000256" key="13">
    <source>
        <dbReference type="ARBA" id="ARBA00023180"/>
    </source>
</evidence>
<evidence type="ECO:0000256" key="1">
    <source>
        <dbReference type="ARBA" id="ARBA00004609"/>
    </source>
</evidence>
<evidence type="ECO:0000256" key="8">
    <source>
        <dbReference type="ARBA" id="ARBA00022723"/>
    </source>
</evidence>
<evidence type="ECO:0000259" key="18">
    <source>
        <dbReference type="PROSITE" id="PS52012"/>
    </source>
</evidence>
<evidence type="ECO:0000256" key="7">
    <source>
        <dbReference type="ARBA" id="ARBA00022622"/>
    </source>
</evidence>
<evidence type="ECO:0000256" key="4">
    <source>
        <dbReference type="ARBA" id="ARBA00022475"/>
    </source>
</evidence>
<keyword evidence="9 17" id="KW-0732">Signal</keyword>
<organism evidence="19 20">
    <name type="scientific">Podospora fimiseda</name>
    <dbReference type="NCBI Taxonomy" id="252190"/>
    <lineage>
        <taxon>Eukaryota</taxon>
        <taxon>Fungi</taxon>
        <taxon>Dikarya</taxon>
        <taxon>Ascomycota</taxon>
        <taxon>Pezizomycotina</taxon>
        <taxon>Sordariomycetes</taxon>
        <taxon>Sordariomycetidae</taxon>
        <taxon>Sordariales</taxon>
        <taxon>Podosporaceae</taxon>
        <taxon>Podospora</taxon>
    </lineage>
</organism>
<sequence>MKSVATLFLALAGASVVVAQGLNSCATDCTNRVVAQGTSAPFNCGADDKKCLCGNPNFWYGIRDCASQVPCGEQEVSAVLAWGNEFCKDAGTALNTGTLAPAESTPSGSASATETGPSTVVNPISTETFTSTISSDGSAVSTVTGETTILSTDLVSTSALVTTVSESDTTFTSTTGFTTVTTEAPTETSENGPQSTSSSSALGAQITAAPVMGFLAAAGLAAALL</sequence>
<name>A0AAN7BP08_9PEZI</name>
<evidence type="ECO:0000256" key="16">
    <source>
        <dbReference type="SAM" id="MobiDB-lite"/>
    </source>
</evidence>
<evidence type="ECO:0000256" key="9">
    <source>
        <dbReference type="ARBA" id="ARBA00022729"/>
    </source>
</evidence>
<dbReference type="PROSITE" id="PS52012">
    <property type="entry name" value="CFEM"/>
    <property type="match status" value="1"/>
</dbReference>
<evidence type="ECO:0000313" key="19">
    <source>
        <dbReference type="EMBL" id="KAK4226478.1"/>
    </source>
</evidence>
<evidence type="ECO:0000256" key="3">
    <source>
        <dbReference type="ARBA" id="ARBA00010031"/>
    </source>
</evidence>
<proteinExistence type="inferred from homology"/>
<reference evidence="19" key="1">
    <citation type="journal article" date="2023" name="Mol. Phylogenet. Evol.">
        <title>Genome-scale phylogeny and comparative genomics of the fungal order Sordariales.</title>
        <authorList>
            <person name="Hensen N."/>
            <person name="Bonometti L."/>
            <person name="Westerberg I."/>
            <person name="Brannstrom I.O."/>
            <person name="Guillou S."/>
            <person name="Cros-Aarteil S."/>
            <person name="Calhoun S."/>
            <person name="Haridas S."/>
            <person name="Kuo A."/>
            <person name="Mondo S."/>
            <person name="Pangilinan J."/>
            <person name="Riley R."/>
            <person name="LaButti K."/>
            <person name="Andreopoulos B."/>
            <person name="Lipzen A."/>
            <person name="Chen C."/>
            <person name="Yan M."/>
            <person name="Daum C."/>
            <person name="Ng V."/>
            <person name="Clum A."/>
            <person name="Steindorff A."/>
            <person name="Ohm R.A."/>
            <person name="Martin F."/>
            <person name="Silar P."/>
            <person name="Natvig D.O."/>
            <person name="Lalanne C."/>
            <person name="Gautier V."/>
            <person name="Ament-Velasquez S.L."/>
            <person name="Kruys A."/>
            <person name="Hutchinson M.I."/>
            <person name="Powell A.J."/>
            <person name="Barry K."/>
            <person name="Miller A.N."/>
            <person name="Grigoriev I.V."/>
            <person name="Debuchy R."/>
            <person name="Gladieux P."/>
            <person name="Hiltunen Thoren M."/>
            <person name="Johannesson H."/>
        </authorList>
    </citation>
    <scope>NUCLEOTIDE SEQUENCE</scope>
    <source>
        <strain evidence="19">CBS 990.96</strain>
    </source>
</reference>
<evidence type="ECO:0000256" key="17">
    <source>
        <dbReference type="SAM" id="SignalP"/>
    </source>
</evidence>
<feature type="chain" id="PRO_5042930250" description="CFEM domain-containing protein" evidence="17">
    <location>
        <begin position="20"/>
        <end position="225"/>
    </location>
</feature>
<evidence type="ECO:0000256" key="10">
    <source>
        <dbReference type="ARBA" id="ARBA00023004"/>
    </source>
</evidence>
<keyword evidence="7" id="KW-0336">GPI-anchor</keyword>
<keyword evidence="20" id="KW-1185">Reference proteome</keyword>
<dbReference type="GO" id="GO:0046872">
    <property type="term" value="F:metal ion binding"/>
    <property type="evidence" value="ECO:0007669"/>
    <property type="project" value="UniProtKB-UniRule"/>
</dbReference>